<evidence type="ECO:0000256" key="2">
    <source>
        <dbReference type="ARBA" id="ARBA00022692"/>
    </source>
</evidence>
<keyword evidence="3 5" id="KW-1133">Transmembrane helix</keyword>
<keyword evidence="2 5" id="KW-0812">Transmembrane</keyword>
<evidence type="ECO:0000256" key="4">
    <source>
        <dbReference type="ARBA" id="ARBA00023136"/>
    </source>
</evidence>
<feature type="transmembrane region" description="Helical" evidence="5">
    <location>
        <begin position="59"/>
        <end position="82"/>
    </location>
</feature>
<gene>
    <name evidence="7" type="ORF">SAMN04515654_11950</name>
</gene>
<dbReference type="AlphaFoldDB" id="A0A1G8PG51"/>
<evidence type="ECO:0000256" key="5">
    <source>
        <dbReference type="SAM" id="Phobius"/>
    </source>
</evidence>
<comment type="subcellular location">
    <subcellularLocation>
        <location evidence="1">Membrane</location>
        <topology evidence="1">Multi-pass membrane protein</topology>
    </subcellularLocation>
</comment>
<feature type="transmembrane region" description="Helical" evidence="5">
    <location>
        <begin position="20"/>
        <end position="39"/>
    </location>
</feature>
<dbReference type="RefSeq" id="WP_089717188.1">
    <property type="nucleotide sequence ID" value="NZ_FNEH01000019.1"/>
</dbReference>
<feature type="transmembrane region" description="Helical" evidence="5">
    <location>
        <begin position="215"/>
        <end position="237"/>
    </location>
</feature>
<feature type="transmembrane region" description="Helical" evidence="5">
    <location>
        <begin position="164"/>
        <end position="184"/>
    </location>
</feature>
<evidence type="ECO:0000259" key="6">
    <source>
        <dbReference type="Pfam" id="PF12698"/>
    </source>
</evidence>
<proteinExistence type="predicted"/>
<evidence type="ECO:0000256" key="3">
    <source>
        <dbReference type="ARBA" id="ARBA00022989"/>
    </source>
</evidence>
<dbReference type="GO" id="GO:0140359">
    <property type="term" value="F:ABC-type transporter activity"/>
    <property type="evidence" value="ECO:0007669"/>
    <property type="project" value="InterPro"/>
</dbReference>
<evidence type="ECO:0000313" key="7">
    <source>
        <dbReference type="EMBL" id="SDI91469.1"/>
    </source>
</evidence>
<feature type="transmembrane region" description="Helical" evidence="5">
    <location>
        <begin position="137"/>
        <end position="157"/>
    </location>
</feature>
<reference evidence="7 8" key="1">
    <citation type="submission" date="2016-10" db="EMBL/GenBank/DDBJ databases">
        <authorList>
            <person name="de Groot N.N."/>
        </authorList>
    </citation>
    <scope>NUCLEOTIDE SEQUENCE [LARGE SCALE GENOMIC DNA]</scope>
    <source>
        <strain evidence="7 8">WG7</strain>
    </source>
</reference>
<name>A0A1G8PG51_9FIRM</name>
<feature type="transmembrane region" description="Helical" evidence="5">
    <location>
        <begin position="103"/>
        <end position="125"/>
    </location>
</feature>
<dbReference type="InterPro" id="IPR013525">
    <property type="entry name" value="ABC2_TM"/>
</dbReference>
<dbReference type="Pfam" id="PF12698">
    <property type="entry name" value="ABC2_membrane_3"/>
    <property type="match status" value="1"/>
</dbReference>
<feature type="domain" description="ABC-2 type transporter transmembrane" evidence="6">
    <location>
        <begin position="60"/>
        <end position="225"/>
    </location>
</feature>
<accession>A0A1G8PG51</accession>
<protein>
    <submittedName>
        <fullName evidence="7">Fluoroquinolone transport system permease protein</fullName>
    </submittedName>
</protein>
<dbReference type="GO" id="GO:0016020">
    <property type="term" value="C:membrane"/>
    <property type="evidence" value="ECO:0007669"/>
    <property type="project" value="UniProtKB-SubCell"/>
</dbReference>
<organism evidence="7 8">
    <name type="scientific">Halanaerobium congolense</name>
    <dbReference type="NCBI Taxonomy" id="54121"/>
    <lineage>
        <taxon>Bacteria</taxon>
        <taxon>Bacillati</taxon>
        <taxon>Bacillota</taxon>
        <taxon>Clostridia</taxon>
        <taxon>Halanaerobiales</taxon>
        <taxon>Halanaerobiaceae</taxon>
        <taxon>Halanaerobium</taxon>
    </lineage>
</organism>
<dbReference type="Proteomes" id="UP000198945">
    <property type="component" value="Unassembled WGS sequence"/>
</dbReference>
<sequence>MNRIYIMLKGDFKNISRDLMLLFILISPLIIALVFNFLIPYTENLLEAELEFQLAEHHLFILSFIIMLVPMMYGIIISFLIIEEKDENILSYLFVTPLSKVEYLLYRTTAAVIMSVLFNIFILYYLNLVEVRLIQSLPVILLAALNSILTVLIIVTFAKNKVEAFAYAKISGILFLAPLIGYLFESNWRYLAAVFPPFWISEAFIGIYSSNANYLFALAAGLVIYSLWIYFLGKYFIKKI</sequence>
<evidence type="ECO:0000256" key="1">
    <source>
        <dbReference type="ARBA" id="ARBA00004141"/>
    </source>
</evidence>
<evidence type="ECO:0000313" key="8">
    <source>
        <dbReference type="Proteomes" id="UP000198945"/>
    </source>
</evidence>
<dbReference type="EMBL" id="FNEH01000019">
    <property type="protein sequence ID" value="SDI91469.1"/>
    <property type="molecule type" value="Genomic_DNA"/>
</dbReference>
<keyword evidence="4 5" id="KW-0472">Membrane</keyword>